<gene>
    <name evidence="7" type="ORF">SOCE26_027330</name>
</gene>
<dbReference type="GO" id="GO:0016020">
    <property type="term" value="C:membrane"/>
    <property type="evidence" value="ECO:0007669"/>
    <property type="project" value="UniProtKB-SubCell"/>
</dbReference>
<keyword evidence="4 6" id="KW-1133">Transmembrane helix</keyword>
<keyword evidence="5 6" id="KW-0472">Membrane</keyword>
<name>A0A2L0EPT4_SORCE</name>
<dbReference type="OrthoDB" id="9801356at2"/>
<feature type="transmembrane region" description="Helical" evidence="6">
    <location>
        <begin position="73"/>
        <end position="90"/>
    </location>
</feature>
<comment type="caution">
    <text evidence="6">Lacks conserved residue(s) required for the propagation of feature annotation.</text>
</comment>
<dbReference type="AlphaFoldDB" id="A0A2L0EPT4"/>
<accession>A0A2L0EPT4</accession>
<organism evidence="7 8">
    <name type="scientific">Sorangium cellulosum</name>
    <name type="common">Polyangium cellulosum</name>
    <dbReference type="NCBI Taxonomy" id="56"/>
    <lineage>
        <taxon>Bacteria</taxon>
        <taxon>Pseudomonadati</taxon>
        <taxon>Myxococcota</taxon>
        <taxon>Polyangia</taxon>
        <taxon>Polyangiales</taxon>
        <taxon>Polyangiaceae</taxon>
        <taxon>Sorangium</taxon>
    </lineage>
</organism>
<dbReference type="RefSeq" id="WP_104979447.1">
    <property type="nucleotide sequence ID" value="NZ_CP012673.1"/>
</dbReference>
<proteinExistence type="inferred from homology"/>
<keyword evidence="3 6" id="KW-0812">Transmembrane</keyword>
<dbReference type="InterPro" id="IPR001727">
    <property type="entry name" value="GDT1-like"/>
</dbReference>
<dbReference type="EMBL" id="CP012673">
    <property type="protein sequence ID" value="AUX41323.1"/>
    <property type="molecule type" value="Genomic_DNA"/>
</dbReference>
<comment type="similarity">
    <text evidence="2 6">Belongs to the GDT1 family.</text>
</comment>
<evidence type="ECO:0000256" key="6">
    <source>
        <dbReference type="RuleBase" id="RU365102"/>
    </source>
</evidence>
<feature type="transmembrane region" description="Helical" evidence="6">
    <location>
        <begin position="40"/>
        <end position="61"/>
    </location>
</feature>
<dbReference type="GO" id="GO:0046873">
    <property type="term" value="F:metal ion transmembrane transporter activity"/>
    <property type="evidence" value="ECO:0007669"/>
    <property type="project" value="InterPro"/>
</dbReference>
<comment type="subcellular location">
    <subcellularLocation>
        <location evidence="1 6">Membrane</location>
        <topology evidence="1 6">Multi-pass membrane protein</topology>
    </subcellularLocation>
</comment>
<dbReference type="Proteomes" id="UP000238348">
    <property type="component" value="Chromosome"/>
</dbReference>
<evidence type="ECO:0000256" key="4">
    <source>
        <dbReference type="ARBA" id="ARBA00022989"/>
    </source>
</evidence>
<evidence type="ECO:0000256" key="3">
    <source>
        <dbReference type="ARBA" id="ARBA00022692"/>
    </source>
</evidence>
<evidence type="ECO:0000256" key="2">
    <source>
        <dbReference type="ARBA" id="ARBA00009190"/>
    </source>
</evidence>
<evidence type="ECO:0000313" key="7">
    <source>
        <dbReference type="EMBL" id="AUX41323.1"/>
    </source>
</evidence>
<evidence type="ECO:0000313" key="8">
    <source>
        <dbReference type="Proteomes" id="UP000238348"/>
    </source>
</evidence>
<dbReference type="PANTHER" id="PTHR12608">
    <property type="entry name" value="TRANSMEMBRANE PROTEIN HTP-1 RELATED"/>
    <property type="match status" value="1"/>
</dbReference>
<evidence type="ECO:0000256" key="1">
    <source>
        <dbReference type="ARBA" id="ARBA00004141"/>
    </source>
</evidence>
<reference evidence="7 8" key="1">
    <citation type="submission" date="2015-09" db="EMBL/GenBank/DDBJ databases">
        <title>Sorangium comparison.</title>
        <authorList>
            <person name="Zaburannyi N."/>
            <person name="Bunk B."/>
            <person name="Overmann J."/>
            <person name="Mueller R."/>
        </authorList>
    </citation>
    <scope>NUCLEOTIDE SEQUENCE [LARGE SCALE GENOMIC DNA]</scope>
    <source>
        <strain evidence="7 8">So ce26</strain>
    </source>
</reference>
<sequence>MDLKVLLATFWTVFLAELGDKTQLAVFTLGAAGKSRVSVFLGASAALVLSTLIAVVLAEAVASRVNPRWTQGLAGALLVVMGGVYLYGALRPGAG</sequence>
<protein>
    <recommendedName>
        <fullName evidence="6">GDT1 family protein</fullName>
    </recommendedName>
</protein>
<dbReference type="PANTHER" id="PTHR12608:SF1">
    <property type="entry name" value="TRANSMEMBRANE PROTEIN 165"/>
    <property type="match status" value="1"/>
</dbReference>
<evidence type="ECO:0000256" key="5">
    <source>
        <dbReference type="ARBA" id="ARBA00023136"/>
    </source>
</evidence>
<dbReference type="Pfam" id="PF01169">
    <property type="entry name" value="GDT1"/>
    <property type="match status" value="1"/>
</dbReference>